<organism evidence="1 2">
    <name type="scientific">Tabrizicola oligotrophica</name>
    <dbReference type="NCBI Taxonomy" id="2710650"/>
    <lineage>
        <taxon>Bacteria</taxon>
        <taxon>Pseudomonadati</taxon>
        <taxon>Pseudomonadota</taxon>
        <taxon>Alphaproteobacteria</taxon>
        <taxon>Rhodobacterales</taxon>
        <taxon>Paracoccaceae</taxon>
        <taxon>Tabrizicola</taxon>
    </lineage>
</organism>
<dbReference type="RefSeq" id="WP_164627918.1">
    <property type="nucleotide sequence ID" value="NZ_JAAIVJ010000017.1"/>
</dbReference>
<dbReference type="EMBL" id="JAAIVJ010000017">
    <property type="protein sequence ID" value="NEY91998.1"/>
    <property type="molecule type" value="Genomic_DNA"/>
</dbReference>
<dbReference type="Proteomes" id="UP000477782">
    <property type="component" value="Unassembled WGS sequence"/>
</dbReference>
<comment type="caution">
    <text evidence="1">The sequence shown here is derived from an EMBL/GenBank/DDBJ whole genome shotgun (WGS) entry which is preliminary data.</text>
</comment>
<evidence type="ECO:0000313" key="2">
    <source>
        <dbReference type="Proteomes" id="UP000477782"/>
    </source>
</evidence>
<reference evidence="1 2" key="1">
    <citation type="submission" date="2020-02" db="EMBL/GenBank/DDBJ databases">
        <authorList>
            <person name="Chen W.-M."/>
        </authorList>
    </citation>
    <scope>NUCLEOTIDE SEQUENCE [LARGE SCALE GENOMIC DNA]</scope>
    <source>
        <strain evidence="1 2">KMS-5</strain>
    </source>
</reference>
<evidence type="ECO:0000313" key="1">
    <source>
        <dbReference type="EMBL" id="NEY91998.1"/>
    </source>
</evidence>
<proteinExistence type="predicted"/>
<sequence>MDGRTTTIRSMNDRARSTFIGCRVMITQGVQALNDVAAVLERVRTFDAFDGDNDPYGEHDFGSFIHNSETIFWKIDYYDRTLTAGSEDPADPEATIRVLTVLLASEY</sequence>
<keyword evidence="2" id="KW-1185">Reference proteome</keyword>
<dbReference type="InterPro" id="IPR022243">
    <property type="entry name" value="DUF3768"/>
</dbReference>
<accession>A0A6M0QWX4</accession>
<name>A0A6M0QWX4_9RHOB</name>
<gene>
    <name evidence="1" type="ORF">G4Z14_17035</name>
</gene>
<protein>
    <submittedName>
        <fullName evidence="1">DUF3768 domain-containing protein</fullName>
    </submittedName>
</protein>
<dbReference type="AlphaFoldDB" id="A0A6M0QWX4"/>
<dbReference type="Pfam" id="PF12599">
    <property type="entry name" value="DUF3768"/>
    <property type="match status" value="1"/>
</dbReference>